<keyword evidence="9" id="KW-0675">Receptor</keyword>
<dbReference type="Gene3D" id="2.60.40.1120">
    <property type="entry name" value="Carboxypeptidase-like, regulatory domain"/>
    <property type="match status" value="1"/>
</dbReference>
<dbReference type="RefSeq" id="WP_394838929.1">
    <property type="nucleotide sequence ID" value="NZ_CP089929.1"/>
</dbReference>
<dbReference type="Gene3D" id="2.40.170.20">
    <property type="entry name" value="TonB-dependent receptor, beta-barrel domain"/>
    <property type="match status" value="1"/>
</dbReference>
<evidence type="ECO:0000256" key="4">
    <source>
        <dbReference type="ARBA" id="ARBA00022692"/>
    </source>
</evidence>
<proteinExistence type="inferred from homology"/>
<dbReference type="Proteomes" id="UP001374803">
    <property type="component" value="Chromosome"/>
</dbReference>
<sequence length="1058" mass="113674">MRSRSAIRILGAIHARTRIPRWVLSVGAFSAAAAPILYEAPAYAQQGAAVLTGKVVDASTKKGVKDAVVTVTSPALQGEQIVTTDNTGTYRIPSLPPGVYTLNLDKEGFRAYQRADIQLRADATIRLDADLLPEGLKAEEVVIVAHSPTVDIGSTTSGANINSDFTSRIPVTNPGARGGAQRSFESVAEATPGASADLYGTSINGTTSPENSYVIDGLRTNSSKYGVNGSPLSIEFVKEVNVLSGGYMPEYGRSTGGILNVVTKSGSNEYHGSVWANWTPGSLEGARKYPFFSGTSIQTRRSLGDVYDVGFDQSGPIIKDKLWYYVGFGISRAVYNLDRSYFQYTPDATTGTPTNPVEIPGTTQRFKATSTSYQLFAKLDYAINQNNKLALSFAATPTFSGGGGDYSVDPQTGHVEGAVTELNLAGEYGALAHTRNSGAYDTILKWTSQFDNKSKTVETTVGWHHENGGSLPGDGFGVGSGYGYGSLTGISYTRSPSLHGLEDFGSAPASCTRVPFGTGTRPTCPLQTYRAGGPGFIDDQVLDSYSAKSVLTILAQAAGHHVIKAGAEFELSSSWNSRAQSGGRFLQESSSGNSFSITSGYGYLQGPDNPVLLDRLVTRSNSVNIGGFIQDSWSIMDKITLNVGLRYDNQFMFGTDGKLFMSFPNQLSPRVGLIFDPTQNGRSKLYASYARFYESMPLNILDRGTGESSVLGAINGRAGGCNPRDTSQANTGVCRTPINNGATGQGIPDRQYSPYAGGKTVIDPDLSPQSMSEFSAGGEYEVIKNGRFGFGYVRRWMNNIVEDMSNDEGATFFIGNPGKGIASGFPEAKRNYDAGTFYFMKNFADQWLAQVSYTLSWLRGNIAGLYKSETGQLDPNSNSTFDLKSLLVNQNGDLPGDHRHSFKVYVAKDVTITKQSTAQLGASFNAQSGGPTNYLGAHNLYGADEVYILPRGSGERLPWNANVGTHVGYGWKFENGMSLGVTMDIFNLLNFQGALSTDQRYTRSRVSPIEGGSTADLSKLQAAPGFPAYSSDQKNPNFGNPNLYQEPRQFRFGIRGSF</sequence>
<comment type="subcellular location">
    <subcellularLocation>
        <location evidence="1 7">Cell outer membrane</location>
        <topology evidence="1 7">Multi-pass membrane protein</topology>
    </subcellularLocation>
</comment>
<dbReference type="InterPro" id="IPR039426">
    <property type="entry name" value="TonB-dep_rcpt-like"/>
</dbReference>
<evidence type="ECO:0000259" key="8">
    <source>
        <dbReference type="Pfam" id="PF25183"/>
    </source>
</evidence>
<evidence type="ECO:0000256" key="5">
    <source>
        <dbReference type="ARBA" id="ARBA00023136"/>
    </source>
</evidence>
<evidence type="ECO:0000256" key="2">
    <source>
        <dbReference type="ARBA" id="ARBA00022448"/>
    </source>
</evidence>
<dbReference type="EMBL" id="CP089983">
    <property type="protein sequence ID" value="WXB09258.1"/>
    <property type="molecule type" value="Genomic_DNA"/>
</dbReference>
<feature type="domain" description="TonB-dependent transporter Oar-like beta-barrel" evidence="8">
    <location>
        <begin position="262"/>
        <end position="653"/>
    </location>
</feature>
<dbReference type="PROSITE" id="PS52016">
    <property type="entry name" value="TONB_DEPENDENT_REC_3"/>
    <property type="match status" value="1"/>
</dbReference>
<dbReference type="PANTHER" id="PTHR30069">
    <property type="entry name" value="TONB-DEPENDENT OUTER MEMBRANE RECEPTOR"/>
    <property type="match status" value="1"/>
</dbReference>
<comment type="similarity">
    <text evidence="7">Belongs to the TonB-dependent receptor family.</text>
</comment>
<name>A0ABZ2LE84_9BACT</name>
<keyword evidence="10" id="KW-1185">Reference proteome</keyword>
<gene>
    <name evidence="9" type="ORF">LVJ94_18730</name>
</gene>
<evidence type="ECO:0000256" key="7">
    <source>
        <dbReference type="PROSITE-ProRule" id="PRU01360"/>
    </source>
</evidence>
<keyword evidence="6 7" id="KW-0998">Cell outer membrane</keyword>
<evidence type="ECO:0000313" key="9">
    <source>
        <dbReference type="EMBL" id="WXB09258.1"/>
    </source>
</evidence>
<evidence type="ECO:0000256" key="1">
    <source>
        <dbReference type="ARBA" id="ARBA00004571"/>
    </source>
</evidence>
<dbReference type="Pfam" id="PF13620">
    <property type="entry name" value="CarboxypepD_reg"/>
    <property type="match status" value="1"/>
</dbReference>
<dbReference type="InterPro" id="IPR037066">
    <property type="entry name" value="Plug_dom_sf"/>
</dbReference>
<dbReference type="Pfam" id="PF25183">
    <property type="entry name" value="OMP_b-brl_4"/>
    <property type="match status" value="1"/>
</dbReference>
<keyword evidence="4 7" id="KW-0812">Transmembrane</keyword>
<evidence type="ECO:0000313" key="10">
    <source>
        <dbReference type="Proteomes" id="UP001374803"/>
    </source>
</evidence>
<organism evidence="9 10">
    <name type="scientific">Pendulispora rubella</name>
    <dbReference type="NCBI Taxonomy" id="2741070"/>
    <lineage>
        <taxon>Bacteria</taxon>
        <taxon>Pseudomonadati</taxon>
        <taxon>Myxococcota</taxon>
        <taxon>Myxococcia</taxon>
        <taxon>Myxococcales</taxon>
        <taxon>Sorangiineae</taxon>
        <taxon>Pendulisporaceae</taxon>
        <taxon>Pendulispora</taxon>
    </lineage>
</organism>
<dbReference type="InterPro" id="IPR013784">
    <property type="entry name" value="Carb-bd-like_fold"/>
</dbReference>
<dbReference type="InterPro" id="IPR036942">
    <property type="entry name" value="Beta-barrel_TonB_sf"/>
</dbReference>
<keyword evidence="3 7" id="KW-1134">Transmembrane beta strand</keyword>
<evidence type="ECO:0000256" key="3">
    <source>
        <dbReference type="ARBA" id="ARBA00022452"/>
    </source>
</evidence>
<keyword evidence="2 7" id="KW-0813">Transport</keyword>
<reference evidence="9" key="1">
    <citation type="submission" date="2021-12" db="EMBL/GenBank/DDBJ databases">
        <title>Discovery of the Pendulisporaceae a myxobacterial family with distinct sporulation behavior and unique specialized metabolism.</title>
        <authorList>
            <person name="Garcia R."/>
            <person name="Popoff A."/>
            <person name="Bader C.D."/>
            <person name="Loehr J."/>
            <person name="Walesch S."/>
            <person name="Walt C."/>
            <person name="Boldt J."/>
            <person name="Bunk B."/>
            <person name="Haeckl F.J.F.P.J."/>
            <person name="Gunesch A.P."/>
            <person name="Birkelbach J."/>
            <person name="Nuebel U."/>
            <person name="Pietschmann T."/>
            <person name="Bach T."/>
            <person name="Mueller R."/>
        </authorList>
    </citation>
    <scope>NUCLEOTIDE SEQUENCE</scope>
    <source>
        <strain evidence="9">MSr11367</strain>
    </source>
</reference>
<dbReference type="SUPFAM" id="SSF56935">
    <property type="entry name" value="Porins"/>
    <property type="match status" value="1"/>
</dbReference>
<dbReference type="SUPFAM" id="SSF49452">
    <property type="entry name" value="Starch-binding domain-like"/>
    <property type="match status" value="1"/>
</dbReference>
<dbReference type="PANTHER" id="PTHR30069:SF46">
    <property type="entry name" value="OAR PROTEIN"/>
    <property type="match status" value="1"/>
</dbReference>
<keyword evidence="5 7" id="KW-0472">Membrane</keyword>
<accession>A0ABZ2LE84</accession>
<evidence type="ECO:0000256" key="6">
    <source>
        <dbReference type="ARBA" id="ARBA00023237"/>
    </source>
</evidence>
<dbReference type="Gene3D" id="2.170.130.10">
    <property type="entry name" value="TonB-dependent receptor, plug domain"/>
    <property type="match status" value="1"/>
</dbReference>
<protein>
    <submittedName>
        <fullName evidence="9">TonB-dependent receptor</fullName>
    </submittedName>
</protein>
<dbReference type="InterPro" id="IPR057601">
    <property type="entry name" value="Oar-like_b-barrel"/>
</dbReference>